<dbReference type="EMBL" id="AP024525">
    <property type="protein sequence ID" value="BCT77466.1"/>
    <property type="molecule type" value="Genomic_DNA"/>
</dbReference>
<keyword evidence="3" id="KW-1185">Reference proteome</keyword>
<evidence type="ECO:0000313" key="3">
    <source>
        <dbReference type="Proteomes" id="UP001319861"/>
    </source>
</evidence>
<feature type="chain" id="PRO_5046301323" description="Helicase/secretion neighborhood TadE-like protein" evidence="1">
    <location>
        <begin position="26"/>
        <end position="111"/>
    </location>
</feature>
<proteinExistence type="predicted"/>
<reference evidence="2 3" key="1">
    <citation type="journal article" date="2021" name="J. Biosci. Bioeng.">
        <title>Identification and characterization of a chc gene cluster responsible for the aromatization pathway of cyclohexanecarboxylate degradation in Sinomonas cyclohexanicum ATCC 51369.</title>
        <authorList>
            <person name="Yamamoto T."/>
            <person name="Hasegawa Y."/>
            <person name="Lau P.C.K."/>
            <person name="Iwaki H."/>
        </authorList>
    </citation>
    <scope>NUCLEOTIDE SEQUENCE [LARGE SCALE GENOMIC DNA]</scope>
    <source>
        <strain evidence="2 3">ATCC 51369</strain>
    </source>
</reference>
<evidence type="ECO:0000256" key="1">
    <source>
        <dbReference type="SAM" id="SignalP"/>
    </source>
</evidence>
<evidence type="ECO:0000313" key="2">
    <source>
        <dbReference type="EMBL" id="BCT77466.1"/>
    </source>
</evidence>
<dbReference type="InterPro" id="IPR021202">
    <property type="entry name" value="Rv3654c-like"/>
</dbReference>
<dbReference type="NCBIfam" id="TIGR03816">
    <property type="entry name" value="tadE_like_DECH"/>
    <property type="match status" value="1"/>
</dbReference>
<name>A0ABN6FKZ1_SINCY</name>
<organism evidence="2 3">
    <name type="scientific">Sinomonas cyclohexanicum</name>
    <name type="common">Corynebacterium cyclohexanicum</name>
    <dbReference type="NCBI Taxonomy" id="322009"/>
    <lineage>
        <taxon>Bacteria</taxon>
        <taxon>Bacillati</taxon>
        <taxon>Actinomycetota</taxon>
        <taxon>Actinomycetes</taxon>
        <taxon>Micrococcales</taxon>
        <taxon>Micrococcaceae</taxon>
        <taxon>Sinomonas</taxon>
    </lineage>
</organism>
<keyword evidence="1" id="KW-0732">Signal</keyword>
<evidence type="ECO:0008006" key="4">
    <source>
        <dbReference type="Google" id="ProtNLM"/>
    </source>
</evidence>
<protein>
    <recommendedName>
        <fullName evidence="4">Helicase/secretion neighborhood TadE-like protein</fullName>
    </recommendedName>
</protein>
<gene>
    <name evidence="2" type="ORF">SCMU_33080</name>
</gene>
<feature type="signal peptide" evidence="1">
    <location>
        <begin position="1"/>
        <end position="25"/>
    </location>
</feature>
<accession>A0ABN6FKZ1</accession>
<dbReference type="Proteomes" id="UP001319861">
    <property type="component" value="Chromosome"/>
</dbReference>
<sequence>MLALGLCLLLILACAAVLLIGQALAASARAASAADLAALAAADAERGLRAGTACDTGRTVAELNGAALVGYQVEVPGSTVRVVVEIDTGAPWGPARGRARAGPPRAEAIEW</sequence>